<dbReference type="AlphaFoldDB" id="A0A6P4J6Z0"/>
<dbReference type="GO" id="GO:0005783">
    <property type="term" value="C:endoplasmic reticulum"/>
    <property type="evidence" value="ECO:0007669"/>
    <property type="project" value="InterPro"/>
</dbReference>
<keyword evidence="4" id="KW-0223">Dioxygenase</keyword>
<dbReference type="InterPro" id="IPR011990">
    <property type="entry name" value="TPR-like_helical_dom_sf"/>
</dbReference>
<evidence type="ECO:0000313" key="11">
    <source>
        <dbReference type="RefSeq" id="XP_017030874.1"/>
    </source>
</evidence>
<name>A0A6P4J6Z0_DROKI</name>
<keyword evidence="2" id="KW-0479">Metal-binding</keyword>
<evidence type="ECO:0000256" key="7">
    <source>
        <dbReference type="PROSITE-ProRule" id="PRU00339"/>
    </source>
</evidence>
<dbReference type="Pfam" id="PF08336">
    <property type="entry name" value="P4Ha_N"/>
    <property type="match status" value="1"/>
</dbReference>
<dbReference type="InterPro" id="IPR019734">
    <property type="entry name" value="TPR_rpt"/>
</dbReference>
<dbReference type="InterPro" id="IPR006620">
    <property type="entry name" value="Pro_4_hyd_alph"/>
</dbReference>
<sequence length="500" mass="58115">MLSLNRLLIVLLLWRQIIAKNIKDPLNNKEQQLYSSSNAGLLKLLELEERFMENVKIYTNKLAEKVENLQAFINSIDYKVNQTFEDREKYVSNPLNAFSLVRRTHEDLPKWHNYTQQKVGMVELYALEEIAVQAPDEEDMNYYLQEMHRLEKIYGLEATDLARGRLQDKKYDIKMSARDCFALGEHKYQQEDYQRAALWFRMALKQEPEKNSNKINEILGDINDKLRSQYATSMIIFGLTISNTKLTIAKSKQLASEALAKSSLDDLNSFIAELLTQSDEDVVREMNTNATAPSDYELGCRGLLPKRKNLYCRYDFSTTLFLRIAPMKQEIISLDPYIVMHHKVLYNDEIAELKLHAKDKITATKDNRLRLKSLRKRIVNRITDIIGLGFHINHELHMPDYDRISYYNPNRNYAYWGGPKATLLFFASDVVQGGATVFTKSKVSVFPQKGNSLFWYNLLDDGTPDIRSVQAECPVIKGKKWVFTKWIKEINSQCTQRTKS</sequence>
<feature type="domain" description="Prolyl 4-hydroxylase alpha subunit" evidence="9">
    <location>
        <begin position="336"/>
        <end position="488"/>
    </location>
</feature>
<evidence type="ECO:0000256" key="5">
    <source>
        <dbReference type="ARBA" id="ARBA00023002"/>
    </source>
</evidence>
<feature type="chain" id="PRO_5028373195" evidence="8">
    <location>
        <begin position="20"/>
        <end position="500"/>
    </location>
</feature>
<evidence type="ECO:0000313" key="10">
    <source>
        <dbReference type="Proteomes" id="UP001652661"/>
    </source>
</evidence>
<evidence type="ECO:0000256" key="2">
    <source>
        <dbReference type="ARBA" id="ARBA00022723"/>
    </source>
</evidence>
<dbReference type="InterPro" id="IPR013547">
    <property type="entry name" value="P4H_N"/>
</dbReference>
<protein>
    <submittedName>
        <fullName evidence="11">Prolyl 4-hydroxylase subunit alpha-2</fullName>
    </submittedName>
</protein>
<evidence type="ECO:0000256" key="8">
    <source>
        <dbReference type="SAM" id="SignalP"/>
    </source>
</evidence>
<dbReference type="SMART" id="SM00702">
    <property type="entry name" value="P4Hc"/>
    <property type="match status" value="1"/>
</dbReference>
<dbReference type="Gene3D" id="6.10.140.1460">
    <property type="match status" value="1"/>
</dbReference>
<dbReference type="RefSeq" id="XP_017030874.1">
    <property type="nucleotide sequence ID" value="XM_017175385.2"/>
</dbReference>
<dbReference type="PANTHER" id="PTHR10869:SF244">
    <property type="entry name" value="PROLYL 4-HYDROXYLASE SUBUNIT ALPHA-2"/>
    <property type="match status" value="1"/>
</dbReference>
<keyword evidence="3" id="KW-0847">Vitamin C</keyword>
<keyword evidence="8" id="KW-0732">Signal</keyword>
<proteinExistence type="predicted"/>
<evidence type="ECO:0000256" key="6">
    <source>
        <dbReference type="ARBA" id="ARBA00023004"/>
    </source>
</evidence>
<feature type="repeat" description="TPR" evidence="7">
    <location>
        <begin position="177"/>
        <end position="210"/>
    </location>
</feature>
<keyword evidence="10" id="KW-1185">Reference proteome</keyword>
<dbReference type="GO" id="GO:0004656">
    <property type="term" value="F:procollagen-proline 4-dioxygenase activity"/>
    <property type="evidence" value="ECO:0007669"/>
    <property type="project" value="InterPro"/>
</dbReference>
<organism evidence="10 11">
    <name type="scientific">Drosophila kikkawai</name>
    <name type="common">Fruit fly</name>
    <dbReference type="NCBI Taxonomy" id="30033"/>
    <lineage>
        <taxon>Eukaryota</taxon>
        <taxon>Metazoa</taxon>
        <taxon>Ecdysozoa</taxon>
        <taxon>Arthropoda</taxon>
        <taxon>Hexapoda</taxon>
        <taxon>Insecta</taxon>
        <taxon>Pterygota</taxon>
        <taxon>Neoptera</taxon>
        <taxon>Endopterygota</taxon>
        <taxon>Diptera</taxon>
        <taxon>Brachycera</taxon>
        <taxon>Muscomorpha</taxon>
        <taxon>Ephydroidea</taxon>
        <taxon>Drosophilidae</taxon>
        <taxon>Drosophila</taxon>
        <taxon>Sophophora</taxon>
    </lineage>
</organism>
<evidence type="ECO:0000256" key="3">
    <source>
        <dbReference type="ARBA" id="ARBA00022896"/>
    </source>
</evidence>
<dbReference type="GeneID" id="108080581"/>
<dbReference type="PANTHER" id="PTHR10869">
    <property type="entry name" value="PROLYL 4-HYDROXYLASE ALPHA SUBUNIT"/>
    <property type="match status" value="1"/>
</dbReference>
<dbReference type="OrthoDB" id="420380at2759"/>
<keyword evidence="7" id="KW-0802">TPR repeat</keyword>
<dbReference type="Proteomes" id="UP001652661">
    <property type="component" value="Chromosome 3L"/>
</dbReference>
<dbReference type="Gene3D" id="2.60.120.620">
    <property type="entry name" value="q2cbj1_9rhob like domain"/>
    <property type="match status" value="1"/>
</dbReference>
<feature type="signal peptide" evidence="8">
    <location>
        <begin position="1"/>
        <end position="19"/>
    </location>
</feature>
<dbReference type="PROSITE" id="PS50005">
    <property type="entry name" value="TPR"/>
    <property type="match status" value="1"/>
</dbReference>
<evidence type="ECO:0000256" key="4">
    <source>
        <dbReference type="ARBA" id="ARBA00022964"/>
    </source>
</evidence>
<accession>A0A6P4J6Z0</accession>
<keyword evidence="5" id="KW-0560">Oxidoreductase</keyword>
<dbReference type="GO" id="GO:0031418">
    <property type="term" value="F:L-ascorbic acid binding"/>
    <property type="evidence" value="ECO:0007669"/>
    <property type="project" value="UniProtKB-KW"/>
</dbReference>
<evidence type="ECO:0000259" key="9">
    <source>
        <dbReference type="SMART" id="SM00702"/>
    </source>
</evidence>
<gene>
    <name evidence="11" type="primary">LOC108080581</name>
</gene>
<comment type="cofactor">
    <cofactor evidence="1">
        <name>L-ascorbate</name>
        <dbReference type="ChEBI" id="CHEBI:38290"/>
    </cofactor>
</comment>
<keyword evidence="6" id="KW-0408">Iron</keyword>
<reference evidence="11" key="1">
    <citation type="submission" date="2025-08" db="UniProtKB">
        <authorList>
            <consortium name="RefSeq"/>
        </authorList>
    </citation>
    <scope>IDENTIFICATION</scope>
    <source>
        <strain evidence="11">14028-0561.14</strain>
        <tissue evidence="11">Whole fly</tissue>
    </source>
</reference>
<dbReference type="Gene3D" id="1.25.40.10">
    <property type="entry name" value="Tetratricopeptide repeat domain"/>
    <property type="match status" value="1"/>
</dbReference>
<dbReference type="GO" id="GO:0005506">
    <property type="term" value="F:iron ion binding"/>
    <property type="evidence" value="ECO:0007669"/>
    <property type="project" value="InterPro"/>
</dbReference>
<dbReference type="InterPro" id="IPR045054">
    <property type="entry name" value="P4HA-like"/>
</dbReference>
<evidence type="ECO:0000256" key="1">
    <source>
        <dbReference type="ARBA" id="ARBA00001961"/>
    </source>
</evidence>